<dbReference type="Proteomes" id="UP000799429">
    <property type="component" value="Unassembled WGS sequence"/>
</dbReference>
<dbReference type="SMART" id="SM00360">
    <property type="entry name" value="RRM"/>
    <property type="match status" value="2"/>
</dbReference>
<dbReference type="CDD" id="cd12285">
    <property type="entry name" value="RRM3_RBM39_like"/>
    <property type="match status" value="1"/>
</dbReference>
<dbReference type="InterPro" id="IPR034393">
    <property type="entry name" value="TatSF1-like"/>
</dbReference>
<evidence type="ECO:0000259" key="8">
    <source>
        <dbReference type="PROSITE" id="PS50102"/>
    </source>
</evidence>
<name>A0A9P4SHC9_9PEZI</name>
<keyword evidence="2" id="KW-0507">mRNA processing</keyword>
<evidence type="ECO:0000256" key="6">
    <source>
        <dbReference type="PROSITE-ProRule" id="PRU00176"/>
    </source>
</evidence>
<dbReference type="GO" id="GO:0005684">
    <property type="term" value="C:U2-type spliceosomal complex"/>
    <property type="evidence" value="ECO:0007669"/>
    <property type="project" value="TreeGrafter"/>
</dbReference>
<comment type="caution">
    <text evidence="9">The sequence shown here is derived from an EMBL/GenBank/DDBJ whole genome shotgun (WGS) entry which is preliminary data.</text>
</comment>
<feature type="compositionally biased region" description="Basic and acidic residues" evidence="7">
    <location>
        <begin position="100"/>
        <end position="122"/>
    </location>
</feature>
<feature type="region of interest" description="Disordered" evidence="7">
    <location>
        <begin position="216"/>
        <end position="237"/>
    </location>
</feature>
<dbReference type="SUPFAM" id="SSF54928">
    <property type="entry name" value="RNA-binding domain, RBD"/>
    <property type="match status" value="1"/>
</dbReference>
<dbReference type="Gene3D" id="3.30.70.330">
    <property type="match status" value="2"/>
</dbReference>
<feature type="region of interest" description="Disordered" evidence="7">
    <location>
        <begin position="85"/>
        <end position="122"/>
    </location>
</feature>
<dbReference type="GO" id="GO:0000398">
    <property type="term" value="P:mRNA splicing, via spliceosome"/>
    <property type="evidence" value="ECO:0007669"/>
    <property type="project" value="InterPro"/>
</dbReference>
<dbReference type="OrthoDB" id="10258585at2759"/>
<evidence type="ECO:0000256" key="3">
    <source>
        <dbReference type="ARBA" id="ARBA00022737"/>
    </source>
</evidence>
<dbReference type="FunFam" id="3.30.70.330:FF:000105">
    <property type="entry name" value="HIV Tat-specific factor 1 homolog"/>
    <property type="match status" value="1"/>
</dbReference>
<evidence type="ECO:0000313" key="9">
    <source>
        <dbReference type="EMBL" id="KAF2842394.1"/>
    </source>
</evidence>
<comment type="similarity">
    <text evidence="1">Belongs to the HTATSF1 family.</text>
</comment>
<evidence type="ECO:0000313" key="10">
    <source>
        <dbReference type="Proteomes" id="UP000799429"/>
    </source>
</evidence>
<evidence type="ECO:0000256" key="1">
    <source>
        <dbReference type="ARBA" id="ARBA00007747"/>
    </source>
</evidence>
<dbReference type="AlphaFoldDB" id="A0A9P4SHC9"/>
<dbReference type="FunFam" id="3.30.70.330:FF:000329">
    <property type="entry name" value="splicing factor U2AF-associated protein 2"/>
    <property type="match status" value="1"/>
</dbReference>
<keyword evidence="4 6" id="KW-0694">RNA-binding</keyword>
<dbReference type="PANTHER" id="PTHR15608:SF0">
    <property type="entry name" value="HIV TAT-SPECIFIC FACTOR 1"/>
    <property type="match status" value="1"/>
</dbReference>
<dbReference type="CDD" id="cd12281">
    <property type="entry name" value="RRM1_TatSF1_like"/>
    <property type="match status" value="1"/>
</dbReference>
<dbReference type="PANTHER" id="PTHR15608">
    <property type="entry name" value="SPLICING FACTOR U2AF-ASSOCIATED PROTEIN 2"/>
    <property type="match status" value="1"/>
</dbReference>
<dbReference type="InterPro" id="IPR034392">
    <property type="entry name" value="TatSF1-like_RRM1"/>
</dbReference>
<reference evidence="9" key="1">
    <citation type="journal article" date="2020" name="Stud. Mycol.">
        <title>101 Dothideomycetes genomes: a test case for predicting lifestyles and emergence of pathogens.</title>
        <authorList>
            <person name="Haridas S."/>
            <person name="Albert R."/>
            <person name="Binder M."/>
            <person name="Bloem J."/>
            <person name="Labutti K."/>
            <person name="Salamov A."/>
            <person name="Andreopoulos B."/>
            <person name="Baker S."/>
            <person name="Barry K."/>
            <person name="Bills G."/>
            <person name="Bluhm B."/>
            <person name="Cannon C."/>
            <person name="Castanera R."/>
            <person name="Culley D."/>
            <person name="Daum C."/>
            <person name="Ezra D."/>
            <person name="Gonzalez J."/>
            <person name="Henrissat B."/>
            <person name="Kuo A."/>
            <person name="Liang C."/>
            <person name="Lipzen A."/>
            <person name="Lutzoni F."/>
            <person name="Magnuson J."/>
            <person name="Mondo S."/>
            <person name="Nolan M."/>
            <person name="Ohm R."/>
            <person name="Pangilinan J."/>
            <person name="Park H.-J."/>
            <person name="Ramirez L."/>
            <person name="Alfaro M."/>
            <person name="Sun H."/>
            <person name="Tritt A."/>
            <person name="Yoshinaga Y."/>
            <person name="Zwiers L.-H."/>
            <person name="Turgeon B."/>
            <person name="Goodwin S."/>
            <person name="Spatafora J."/>
            <person name="Crous P."/>
            <person name="Grigoriev I."/>
        </authorList>
    </citation>
    <scope>NUCLEOTIDE SEQUENCE</scope>
    <source>
        <strain evidence="9">CBS 101060</strain>
    </source>
</reference>
<dbReference type="InterPro" id="IPR012677">
    <property type="entry name" value="Nucleotide-bd_a/b_plait_sf"/>
</dbReference>
<dbReference type="PROSITE" id="PS50102">
    <property type="entry name" value="RRM"/>
    <property type="match status" value="2"/>
</dbReference>
<feature type="domain" description="RRM" evidence="8">
    <location>
        <begin position="269"/>
        <end position="354"/>
    </location>
</feature>
<evidence type="ECO:0000256" key="7">
    <source>
        <dbReference type="SAM" id="MobiDB-lite"/>
    </source>
</evidence>
<dbReference type="InterPro" id="IPR000504">
    <property type="entry name" value="RRM_dom"/>
</dbReference>
<evidence type="ECO:0000256" key="2">
    <source>
        <dbReference type="ARBA" id="ARBA00022664"/>
    </source>
</evidence>
<feature type="compositionally biased region" description="Basic and acidic residues" evidence="7">
    <location>
        <begin position="374"/>
        <end position="395"/>
    </location>
</feature>
<dbReference type="EMBL" id="MU006090">
    <property type="protein sequence ID" value="KAF2842394.1"/>
    <property type="molecule type" value="Genomic_DNA"/>
</dbReference>
<feature type="domain" description="RRM" evidence="8">
    <location>
        <begin position="125"/>
        <end position="216"/>
    </location>
</feature>
<proteinExistence type="inferred from homology"/>
<evidence type="ECO:0000256" key="5">
    <source>
        <dbReference type="ARBA" id="ARBA00023187"/>
    </source>
</evidence>
<dbReference type="Pfam" id="PF00076">
    <property type="entry name" value="RRM_1"/>
    <property type="match status" value="2"/>
</dbReference>
<dbReference type="InterPro" id="IPR035979">
    <property type="entry name" value="RBD_domain_sf"/>
</dbReference>
<organism evidence="9 10">
    <name type="scientific">Patellaria atrata CBS 101060</name>
    <dbReference type="NCBI Taxonomy" id="1346257"/>
    <lineage>
        <taxon>Eukaryota</taxon>
        <taxon>Fungi</taxon>
        <taxon>Dikarya</taxon>
        <taxon>Ascomycota</taxon>
        <taxon>Pezizomycotina</taxon>
        <taxon>Dothideomycetes</taxon>
        <taxon>Dothideomycetes incertae sedis</taxon>
        <taxon>Patellariales</taxon>
        <taxon>Patellariaceae</taxon>
        <taxon>Patellaria</taxon>
    </lineage>
</organism>
<protein>
    <recommendedName>
        <fullName evidence="8">RRM domain-containing protein</fullName>
    </recommendedName>
</protein>
<feature type="region of interest" description="Disordered" evidence="7">
    <location>
        <begin position="361"/>
        <end position="395"/>
    </location>
</feature>
<accession>A0A9P4SHC9</accession>
<sequence>MESEIPHRGVAPPNDGMSAARVVFPHSPEDFENDARVSFSKLENKWLLEDDDGSEWEYNEALKKWIPLLDEELLEKQRQAYAVAGVDEHEPAQPAKKRKQENSEDNKSQKKTRKDEEAKTERKNTAVYVTSLPLNVTVDEVKSVFSRCGVIAETIETGEPRIKLYTDEKGNFKGDALIVFFRPESVDLAIQMLDDSDFRIGQSGPEGSMRVKVAEKSYKKQQDGPTTGPKSNMRDKKKIIRKTQQMNNKLLDWSDDEPSMEPTTSKFDKLVYLKHMFTLKELKEDPTAMDEIEEDIRDECSKLGQVSRVTLFDKEESGVVSVKFADHTAAKACVQLMNGRHFAGQQVVAFIASGGEKFQKSRKSKVGDEEEDEEARRLDEFGKWIEKAGEDDADN</sequence>
<dbReference type="GO" id="GO:0003723">
    <property type="term" value="F:RNA binding"/>
    <property type="evidence" value="ECO:0007669"/>
    <property type="project" value="UniProtKB-UniRule"/>
</dbReference>
<dbReference type="GO" id="GO:0005686">
    <property type="term" value="C:U2 snRNP"/>
    <property type="evidence" value="ECO:0007669"/>
    <property type="project" value="TreeGrafter"/>
</dbReference>
<evidence type="ECO:0000256" key="4">
    <source>
        <dbReference type="ARBA" id="ARBA00022884"/>
    </source>
</evidence>
<gene>
    <name evidence="9" type="ORF">M501DRAFT_1013738</name>
</gene>
<keyword evidence="5" id="KW-0508">mRNA splicing</keyword>
<keyword evidence="3" id="KW-0677">Repeat</keyword>
<keyword evidence="10" id="KW-1185">Reference proteome</keyword>
<feature type="region of interest" description="Disordered" evidence="7">
    <location>
        <begin position="1"/>
        <end position="21"/>
    </location>
</feature>